<feature type="domain" description="UspA" evidence="3">
    <location>
        <begin position="4"/>
        <end position="143"/>
    </location>
</feature>
<dbReference type="RefSeq" id="WP_089672863.1">
    <property type="nucleotide sequence ID" value="NZ_CP024845.1"/>
</dbReference>
<dbReference type="AlphaFoldDB" id="A0A1H6V4U8"/>
<proteinExistence type="inferred from homology"/>
<dbReference type="GeneID" id="35001518"/>
<dbReference type="CDD" id="cd00293">
    <property type="entry name" value="USP-like"/>
    <property type="match status" value="1"/>
</dbReference>
<dbReference type="STRING" id="1073996.SAMN05444271_11543"/>
<dbReference type="SUPFAM" id="SSF52402">
    <property type="entry name" value="Adenine nucleotide alpha hydrolases-like"/>
    <property type="match status" value="1"/>
</dbReference>
<dbReference type="PANTHER" id="PTHR46268">
    <property type="entry name" value="STRESS RESPONSE PROTEIN NHAX"/>
    <property type="match status" value="1"/>
</dbReference>
<dbReference type="InterPro" id="IPR006016">
    <property type="entry name" value="UspA"/>
</dbReference>
<keyword evidence="5" id="KW-1185">Reference proteome</keyword>
<evidence type="ECO:0000256" key="2">
    <source>
        <dbReference type="SAM" id="MobiDB-lite"/>
    </source>
</evidence>
<sequence length="173" mass="18089">MSLYNRILVPTDGSQEGMRAITHAIAVAEAHGSTVTALYVINTASYNGIPMESSWKNVTTLLDTNAQAALDEVVDMGAEHDVPVETEIVEGPPSKEIITAAEVDNCDLIVMGTHGRGGINRLLLGSVAEKVVRSASVPVMTVRVGTEPAEVSGPSTAEPDTDTGPMAADSWTS</sequence>
<comment type="similarity">
    <text evidence="1">Belongs to the universal stress protein A family.</text>
</comment>
<dbReference type="EMBL" id="FNYR01000015">
    <property type="protein sequence ID" value="SEI99603.1"/>
    <property type="molecule type" value="Genomic_DNA"/>
</dbReference>
<dbReference type="Pfam" id="PF00582">
    <property type="entry name" value="Usp"/>
    <property type="match status" value="1"/>
</dbReference>
<accession>A0A2H4PZL0</accession>
<feature type="region of interest" description="Disordered" evidence="2">
    <location>
        <begin position="146"/>
        <end position="173"/>
    </location>
</feature>
<dbReference type="Proteomes" id="UP000198888">
    <property type="component" value="Unassembled WGS sequence"/>
</dbReference>
<evidence type="ECO:0000313" key="5">
    <source>
        <dbReference type="Proteomes" id="UP000198888"/>
    </source>
</evidence>
<dbReference type="InterPro" id="IPR014729">
    <property type="entry name" value="Rossmann-like_a/b/a_fold"/>
</dbReference>
<dbReference type="PRINTS" id="PR01438">
    <property type="entry name" value="UNVRSLSTRESS"/>
</dbReference>
<evidence type="ECO:0000313" key="4">
    <source>
        <dbReference type="EMBL" id="SEI99603.1"/>
    </source>
</evidence>
<dbReference type="OrthoDB" id="105697at2157"/>
<gene>
    <name evidence="4" type="ORF">SAMN05444271_11543</name>
</gene>
<dbReference type="InterPro" id="IPR006015">
    <property type="entry name" value="Universal_stress_UspA"/>
</dbReference>
<dbReference type="KEGG" id="hae:halTADL_0702"/>
<protein>
    <submittedName>
        <fullName evidence="4">Nucleotide-binding universal stress protein, UspA family</fullName>
    </submittedName>
</protein>
<dbReference type="Gene3D" id="3.40.50.620">
    <property type="entry name" value="HUPs"/>
    <property type="match status" value="1"/>
</dbReference>
<organism evidence="4 5">
    <name type="scientific">Halohasta litchfieldiae</name>
    <dbReference type="NCBI Taxonomy" id="1073996"/>
    <lineage>
        <taxon>Archaea</taxon>
        <taxon>Methanobacteriati</taxon>
        <taxon>Methanobacteriota</taxon>
        <taxon>Stenosarchaea group</taxon>
        <taxon>Halobacteria</taxon>
        <taxon>Halobacteriales</taxon>
        <taxon>Haloferacaceae</taxon>
        <taxon>Halohasta</taxon>
    </lineage>
</organism>
<dbReference type="PANTHER" id="PTHR46268:SF6">
    <property type="entry name" value="UNIVERSAL STRESS PROTEIN UP12"/>
    <property type="match status" value="1"/>
</dbReference>
<name>A0A1H6V4U8_9EURY</name>
<evidence type="ECO:0000259" key="3">
    <source>
        <dbReference type="Pfam" id="PF00582"/>
    </source>
</evidence>
<evidence type="ECO:0000256" key="1">
    <source>
        <dbReference type="ARBA" id="ARBA00008791"/>
    </source>
</evidence>
<dbReference type="PIRSF" id="PIRSF006276">
    <property type="entry name" value="UspA"/>
    <property type="match status" value="1"/>
</dbReference>
<reference evidence="4 5" key="1">
    <citation type="submission" date="2016-10" db="EMBL/GenBank/DDBJ databases">
        <authorList>
            <person name="de Groot N.N."/>
        </authorList>
    </citation>
    <scope>NUCLEOTIDE SEQUENCE [LARGE SCALE GENOMIC DNA]</scope>
    <source>
        <strain evidence="4 5">DSM 22187</strain>
    </source>
</reference>
<accession>A0A1H6V4U8</accession>